<evidence type="ECO:0000256" key="4">
    <source>
        <dbReference type="PIRSR" id="PIRSR002825-1"/>
    </source>
</evidence>
<dbReference type="InterPro" id="IPR026045">
    <property type="entry name" value="Ferric-bd"/>
</dbReference>
<feature type="binding site" evidence="4">
    <location>
        <position position="197"/>
    </location>
    <ligand>
        <name>Fe cation</name>
        <dbReference type="ChEBI" id="CHEBI:24875"/>
    </ligand>
</feature>
<evidence type="ECO:0000313" key="6">
    <source>
        <dbReference type="Proteomes" id="UP000249590"/>
    </source>
</evidence>
<organism evidence="5 6">
    <name type="scientific">Acuticoccus sediminis</name>
    <dbReference type="NCBI Taxonomy" id="2184697"/>
    <lineage>
        <taxon>Bacteria</taxon>
        <taxon>Pseudomonadati</taxon>
        <taxon>Pseudomonadota</taxon>
        <taxon>Alphaproteobacteria</taxon>
        <taxon>Hyphomicrobiales</taxon>
        <taxon>Amorphaceae</taxon>
        <taxon>Acuticoccus</taxon>
    </lineage>
</organism>
<feature type="binding site" evidence="4">
    <location>
        <position position="12"/>
    </location>
    <ligand>
        <name>Fe cation</name>
        <dbReference type="ChEBI" id="CHEBI:24875"/>
    </ligand>
</feature>
<dbReference type="OrthoDB" id="9769567at2"/>
<gene>
    <name evidence="5" type="ORF">DLJ53_00105</name>
</gene>
<sequence length="315" mass="34081">MAEEVNVYSSRHYDTDDAFFAAFTEKTGITVNRIEDDADVLIERIRSEGDLGAADVFITVDVGRLARADDAAIFQPLDVDVVKEVVPANLHTKDWTAFSRRARIIFYDKADVTDPPQTYDDLADPKYKGLICTRSSSNVYMQSLLASIIVNEGEEKARAWAEGVKNNLARDPEGGDTDQLRGLVSGECDIALSNHYYFARGLSGEVAGLTEGVDGIGIVWPNQETNGTHINISGIGVAKYAPHPEAARKLIEFTLTPEAQGLLASDNNEFPVLEGVPASEAVASMGEFTPDTVDIGKVAAASSAAQKIYNEVGYK</sequence>
<name>A0A8B2P023_9HYPH</name>
<evidence type="ECO:0000256" key="1">
    <source>
        <dbReference type="ARBA" id="ARBA00008520"/>
    </source>
</evidence>
<keyword evidence="4" id="KW-0479">Metal-binding</keyword>
<dbReference type="InterPro" id="IPR006059">
    <property type="entry name" value="SBP"/>
</dbReference>
<feature type="binding site" evidence="4">
    <location>
        <position position="196"/>
    </location>
    <ligand>
        <name>Fe cation</name>
        <dbReference type="ChEBI" id="CHEBI:24875"/>
    </ligand>
</feature>
<keyword evidence="2" id="KW-0732">Signal</keyword>
<dbReference type="AlphaFoldDB" id="A0A8B2P023"/>
<dbReference type="PANTHER" id="PTHR30006">
    <property type="entry name" value="THIAMINE-BINDING PERIPLASMIC PROTEIN-RELATED"/>
    <property type="match status" value="1"/>
</dbReference>
<evidence type="ECO:0000256" key="2">
    <source>
        <dbReference type="ARBA" id="ARBA00022729"/>
    </source>
</evidence>
<dbReference type="Proteomes" id="UP000249590">
    <property type="component" value="Unassembled WGS sequence"/>
</dbReference>
<dbReference type="GO" id="GO:0046872">
    <property type="term" value="F:metal ion binding"/>
    <property type="evidence" value="ECO:0007669"/>
    <property type="project" value="UniProtKB-KW"/>
</dbReference>
<reference evidence="5 6" key="1">
    <citation type="submission" date="2018-05" db="EMBL/GenBank/DDBJ databases">
        <title>Acuticoccus sediminis sp. nov., isolated from deep-sea sediment of Indian Ocean.</title>
        <authorList>
            <person name="Liu X."/>
            <person name="Lai Q."/>
            <person name="Du Y."/>
            <person name="Sun F."/>
            <person name="Zhang X."/>
            <person name="Wang S."/>
            <person name="Shao Z."/>
        </authorList>
    </citation>
    <scope>NUCLEOTIDE SEQUENCE [LARGE SCALE GENOMIC DNA]</scope>
    <source>
        <strain evidence="5 6">PTG4-2</strain>
    </source>
</reference>
<dbReference type="Gene3D" id="3.40.190.10">
    <property type="entry name" value="Periplasmic binding protein-like II"/>
    <property type="match status" value="2"/>
</dbReference>
<accession>A0A8B2P023</accession>
<keyword evidence="3" id="KW-0574">Periplasm</keyword>
<dbReference type="EMBL" id="QHHQ01000001">
    <property type="protein sequence ID" value="RAI04421.1"/>
    <property type="molecule type" value="Genomic_DNA"/>
</dbReference>
<keyword evidence="4" id="KW-0408">Iron</keyword>
<comment type="similarity">
    <text evidence="1">Belongs to the bacterial solute-binding protein 1 family.</text>
</comment>
<comment type="caution">
    <text evidence="5">The sequence shown here is derived from an EMBL/GenBank/DDBJ whole genome shotgun (WGS) entry which is preliminary data.</text>
</comment>
<dbReference type="GO" id="GO:0030288">
    <property type="term" value="C:outer membrane-bounded periplasmic space"/>
    <property type="evidence" value="ECO:0007669"/>
    <property type="project" value="TreeGrafter"/>
</dbReference>
<dbReference type="SUPFAM" id="SSF53850">
    <property type="entry name" value="Periplasmic binding protein-like II"/>
    <property type="match status" value="1"/>
</dbReference>
<evidence type="ECO:0000256" key="3">
    <source>
        <dbReference type="ARBA" id="ARBA00022764"/>
    </source>
</evidence>
<proteinExistence type="inferred from homology"/>
<protein>
    <submittedName>
        <fullName evidence="5">Fe(3+) ABC transporter substrate-binding protein</fullName>
    </submittedName>
</protein>
<dbReference type="Pfam" id="PF01547">
    <property type="entry name" value="SBP_bac_1"/>
    <property type="match status" value="1"/>
</dbReference>
<dbReference type="PIRSF" id="PIRSF002825">
    <property type="entry name" value="CfbpA"/>
    <property type="match status" value="1"/>
</dbReference>
<dbReference type="PANTHER" id="PTHR30006:SF15">
    <property type="entry name" value="IRON-UTILIZATION PERIPLASMIC PROTEIN"/>
    <property type="match status" value="1"/>
</dbReference>
<keyword evidence="6" id="KW-1185">Reference proteome</keyword>
<evidence type="ECO:0000313" key="5">
    <source>
        <dbReference type="EMBL" id="RAI04421.1"/>
    </source>
</evidence>